<protein>
    <submittedName>
        <fullName evidence="1">Uncharacterized protein</fullName>
    </submittedName>
</protein>
<keyword evidence="2" id="KW-1185">Reference proteome</keyword>
<accession>A0A7I8L2Z0</accession>
<evidence type="ECO:0000313" key="1">
    <source>
        <dbReference type="EMBL" id="CAA7403688.1"/>
    </source>
</evidence>
<reference evidence="1" key="1">
    <citation type="submission" date="2020-02" db="EMBL/GenBank/DDBJ databases">
        <authorList>
            <person name="Scholz U."/>
            <person name="Mascher M."/>
            <person name="Fiebig A."/>
        </authorList>
    </citation>
    <scope>NUCLEOTIDE SEQUENCE</scope>
</reference>
<dbReference type="AlphaFoldDB" id="A0A7I8L2Z0"/>
<organism evidence="1 2">
    <name type="scientific">Spirodela intermedia</name>
    <name type="common">Intermediate duckweed</name>
    <dbReference type="NCBI Taxonomy" id="51605"/>
    <lineage>
        <taxon>Eukaryota</taxon>
        <taxon>Viridiplantae</taxon>
        <taxon>Streptophyta</taxon>
        <taxon>Embryophyta</taxon>
        <taxon>Tracheophyta</taxon>
        <taxon>Spermatophyta</taxon>
        <taxon>Magnoliopsida</taxon>
        <taxon>Liliopsida</taxon>
        <taxon>Araceae</taxon>
        <taxon>Lemnoideae</taxon>
        <taxon>Spirodela</taxon>
    </lineage>
</organism>
<sequence length="91" mass="10231">MNQYVVHSSQQHTSMSQQYSLPPIYTPCPQAKVDPFAYLELKFSLFVVCKNLEHSGGSPFSHMYDHSFPHSRLATGDVEGEWCTRAPIGPS</sequence>
<proteinExistence type="predicted"/>
<dbReference type="EMBL" id="LR746273">
    <property type="protein sequence ID" value="CAA7403688.1"/>
    <property type="molecule type" value="Genomic_DNA"/>
</dbReference>
<gene>
    <name evidence="1" type="ORF">SI8410_10014366</name>
</gene>
<dbReference type="Proteomes" id="UP000663760">
    <property type="component" value="Chromosome 10"/>
</dbReference>
<evidence type="ECO:0000313" key="2">
    <source>
        <dbReference type="Proteomes" id="UP000663760"/>
    </source>
</evidence>
<name>A0A7I8L2Z0_SPIIN</name>